<gene>
    <name evidence="6" type="ORF">AB3X52_04325</name>
</gene>
<evidence type="ECO:0000313" key="7">
    <source>
        <dbReference type="Proteomes" id="UP001556631"/>
    </source>
</evidence>
<dbReference type="RefSeq" id="WP_367991642.1">
    <property type="nucleotide sequence ID" value="NZ_JBFPJR010000005.1"/>
</dbReference>
<dbReference type="Gene3D" id="3.40.50.2300">
    <property type="match status" value="2"/>
</dbReference>
<dbReference type="Gene3D" id="1.10.260.40">
    <property type="entry name" value="lambda repressor-like DNA-binding domains"/>
    <property type="match status" value="1"/>
</dbReference>
<evidence type="ECO:0000256" key="2">
    <source>
        <dbReference type="ARBA" id="ARBA00023125"/>
    </source>
</evidence>
<dbReference type="GO" id="GO:0003677">
    <property type="term" value="F:DNA binding"/>
    <property type="evidence" value="ECO:0007669"/>
    <property type="project" value="UniProtKB-KW"/>
</dbReference>
<dbReference type="SUPFAM" id="SSF47413">
    <property type="entry name" value="lambda repressor-like DNA-binding domains"/>
    <property type="match status" value="1"/>
</dbReference>
<dbReference type="SMART" id="SM00354">
    <property type="entry name" value="HTH_LACI"/>
    <property type="match status" value="1"/>
</dbReference>
<organism evidence="6 7">
    <name type="scientific">Nocardioides eburneus</name>
    <dbReference type="NCBI Taxonomy" id="3231482"/>
    <lineage>
        <taxon>Bacteria</taxon>
        <taxon>Bacillati</taxon>
        <taxon>Actinomycetota</taxon>
        <taxon>Actinomycetes</taxon>
        <taxon>Propionibacteriales</taxon>
        <taxon>Nocardioidaceae</taxon>
        <taxon>Nocardioides</taxon>
    </lineage>
</organism>
<dbReference type="PANTHER" id="PTHR30146:SF109">
    <property type="entry name" value="HTH-TYPE TRANSCRIPTIONAL REGULATOR GALS"/>
    <property type="match status" value="1"/>
</dbReference>
<dbReference type="CDD" id="cd06267">
    <property type="entry name" value="PBP1_LacI_sugar_binding-like"/>
    <property type="match status" value="1"/>
</dbReference>
<dbReference type="InterPro" id="IPR028082">
    <property type="entry name" value="Peripla_BP_I"/>
</dbReference>
<dbReference type="PROSITE" id="PS50932">
    <property type="entry name" value="HTH_LACI_2"/>
    <property type="match status" value="1"/>
</dbReference>
<keyword evidence="1" id="KW-0805">Transcription regulation</keyword>
<dbReference type="InterPro" id="IPR000843">
    <property type="entry name" value="HTH_LacI"/>
</dbReference>
<proteinExistence type="predicted"/>
<keyword evidence="7" id="KW-1185">Reference proteome</keyword>
<evidence type="ECO:0000256" key="4">
    <source>
        <dbReference type="SAM" id="MobiDB-lite"/>
    </source>
</evidence>
<dbReference type="PROSITE" id="PS00356">
    <property type="entry name" value="HTH_LACI_1"/>
    <property type="match status" value="1"/>
</dbReference>
<dbReference type="SUPFAM" id="SSF53822">
    <property type="entry name" value="Periplasmic binding protein-like I"/>
    <property type="match status" value="1"/>
</dbReference>
<reference evidence="6 7" key="1">
    <citation type="submission" date="2024-07" db="EMBL/GenBank/DDBJ databases">
        <authorList>
            <person name="Lee S."/>
            <person name="Kang M."/>
        </authorList>
    </citation>
    <scope>NUCLEOTIDE SEQUENCE [LARGE SCALE GENOMIC DNA]</scope>
    <source>
        <strain evidence="6 7">DS6</strain>
    </source>
</reference>
<evidence type="ECO:0000256" key="3">
    <source>
        <dbReference type="ARBA" id="ARBA00023163"/>
    </source>
</evidence>
<comment type="caution">
    <text evidence="6">The sequence shown here is derived from an EMBL/GenBank/DDBJ whole genome shotgun (WGS) entry which is preliminary data.</text>
</comment>
<name>A0ABV3SVG1_9ACTN</name>
<feature type="domain" description="HTH lacI-type" evidence="5">
    <location>
        <begin position="20"/>
        <end position="74"/>
    </location>
</feature>
<accession>A0ABV3SVG1</accession>
<dbReference type="Proteomes" id="UP001556631">
    <property type="component" value="Unassembled WGS sequence"/>
</dbReference>
<dbReference type="Pfam" id="PF13377">
    <property type="entry name" value="Peripla_BP_3"/>
    <property type="match status" value="1"/>
</dbReference>
<dbReference type="CDD" id="cd01392">
    <property type="entry name" value="HTH_LacI"/>
    <property type="match status" value="1"/>
</dbReference>
<sequence length="350" mass="37240">MVDDTDAHPEPPSAGTGGSPTLEEVARLAGVSRATASRAINGGSRVSARAQQAVDDAVRRLGYTPNPAARSLVTRRTDSVALVVPEPDERVFSDPFFARTLHVVTSVLSARDLQVVLLIAQPGDEEHRMLRYLRGRHIDGAIVVSHHRSDSLSDHLAALGLPCTFIGRPWTSTDRVSYVDTDNRAGGREATRLLLDRGCRRIGTVAGPADMTAGRDRLEGWREALGDAGLPTDAVVHGDFTELGGADACAALLDAHPDLDGIVVASDLMASGALRVLSAQGRRVPTDLAVTGYDDLGIAEHTDPPLTTLRNPIGEMAEEAARLLLEQLDGGLTLPRRVIFSPTLVRRASA</sequence>
<dbReference type="InterPro" id="IPR046335">
    <property type="entry name" value="LacI/GalR-like_sensor"/>
</dbReference>
<protein>
    <submittedName>
        <fullName evidence="6">LacI family DNA-binding transcriptional regulator</fullName>
    </submittedName>
</protein>
<dbReference type="PANTHER" id="PTHR30146">
    <property type="entry name" value="LACI-RELATED TRANSCRIPTIONAL REPRESSOR"/>
    <property type="match status" value="1"/>
</dbReference>
<dbReference type="Pfam" id="PF00356">
    <property type="entry name" value="LacI"/>
    <property type="match status" value="1"/>
</dbReference>
<evidence type="ECO:0000259" key="5">
    <source>
        <dbReference type="PROSITE" id="PS50932"/>
    </source>
</evidence>
<evidence type="ECO:0000256" key="1">
    <source>
        <dbReference type="ARBA" id="ARBA00023015"/>
    </source>
</evidence>
<keyword evidence="2 6" id="KW-0238">DNA-binding</keyword>
<dbReference type="InterPro" id="IPR010982">
    <property type="entry name" value="Lambda_DNA-bd_dom_sf"/>
</dbReference>
<feature type="region of interest" description="Disordered" evidence="4">
    <location>
        <begin position="1"/>
        <end position="22"/>
    </location>
</feature>
<evidence type="ECO:0000313" key="6">
    <source>
        <dbReference type="EMBL" id="MEX0426838.1"/>
    </source>
</evidence>
<keyword evidence="3" id="KW-0804">Transcription</keyword>
<dbReference type="EMBL" id="JBFPJR010000005">
    <property type="protein sequence ID" value="MEX0426838.1"/>
    <property type="molecule type" value="Genomic_DNA"/>
</dbReference>